<dbReference type="GO" id="GO:0004519">
    <property type="term" value="F:endonuclease activity"/>
    <property type="evidence" value="ECO:0007669"/>
    <property type="project" value="UniProtKB-UniRule"/>
</dbReference>
<feature type="binding site" evidence="7">
    <location>
        <begin position="342"/>
        <end position="349"/>
    </location>
    <ligand>
        <name>ATP</name>
        <dbReference type="ChEBI" id="CHEBI:30616"/>
    </ligand>
</feature>
<evidence type="ECO:0000256" key="1">
    <source>
        <dbReference type="ARBA" id="ARBA00022730"/>
    </source>
</evidence>
<proteinExistence type="inferred from homology"/>
<accession>A0A937F908</accession>
<dbReference type="FunFam" id="3.40.50.300:FF:001531">
    <property type="entry name" value="Endonuclease MutS2"/>
    <property type="match status" value="1"/>
</dbReference>
<evidence type="ECO:0000313" key="10">
    <source>
        <dbReference type="EMBL" id="MBL3656193.1"/>
    </source>
</evidence>
<dbReference type="InterPro" id="IPR005747">
    <property type="entry name" value="MutS2"/>
</dbReference>
<evidence type="ECO:0000259" key="9">
    <source>
        <dbReference type="PROSITE" id="PS50828"/>
    </source>
</evidence>
<evidence type="ECO:0000256" key="6">
    <source>
        <dbReference type="ARBA" id="ARBA00023125"/>
    </source>
</evidence>
<dbReference type="GO" id="GO:0030983">
    <property type="term" value="F:mismatched DNA binding"/>
    <property type="evidence" value="ECO:0007669"/>
    <property type="project" value="InterPro"/>
</dbReference>
<dbReference type="SMART" id="SM00534">
    <property type="entry name" value="MUTSac"/>
    <property type="match status" value="1"/>
</dbReference>
<dbReference type="GO" id="GO:0072344">
    <property type="term" value="P:rescue of stalled ribosome"/>
    <property type="evidence" value="ECO:0007669"/>
    <property type="project" value="UniProtKB-UniRule"/>
</dbReference>
<dbReference type="PANTHER" id="PTHR48466:SF2">
    <property type="entry name" value="OS10G0509000 PROTEIN"/>
    <property type="match status" value="1"/>
</dbReference>
<evidence type="ECO:0000256" key="3">
    <source>
        <dbReference type="ARBA" id="ARBA00022801"/>
    </source>
</evidence>
<evidence type="ECO:0000256" key="4">
    <source>
        <dbReference type="ARBA" id="ARBA00022840"/>
    </source>
</evidence>
<dbReference type="GO" id="GO:0045910">
    <property type="term" value="P:negative regulation of DNA recombination"/>
    <property type="evidence" value="ECO:0007669"/>
    <property type="project" value="InterPro"/>
</dbReference>
<dbReference type="SMART" id="SM00463">
    <property type="entry name" value="SMR"/>
    <property type="match status" value="1"/>
</dbReference>
<feature type="domain" description="Smr" evidence="9">
    <location>
        <begin position="719"/>
        <end position="794"/>
    </location>
</feature>
<dbReference type="SUPFAM" id="SSF48334">
    <property type="entry name" value="DNA repair protein MutS, domain III"/>
    <property type="match status" value="1"/>
</dbReference>
<dbReference type="RefSeq" id="WP_202243986.1">
    <property type="nucleotide sequence ID" value="NZ_JAESIY010000004.1"/>
</dbReference>
<evidence type="ECO:0000256" key="5">
    <source>
        <dbReference type="ARBA" id="ARBA00022884"/>
    </source>
</evidence>
<dbReference type="SMART" id="SM00533">
    <property type="entry name" value="MUTSd"/>
    <property type="match status" value="1"/>
</dbReference>
<keyword evidence="11" id="KW-1185">Reference proteome</keyword>
<evidence type="ECO:0000256" key="2">
    <source>
        <dbReference type="ARBA" id="ARBA00022741"/>
    </source>
</evidence>
<comment type="similarity">
    <text evidence="7">Belongs to the DNA mismatch repair MutS family. MutS2 subfamily.</text>
</comment>
<comment type="caution">
    <text evidence="10">The sequence shown here is derived from an EMBL/GenBank/DDBJ whole genome shotgun (WGS) entry which is preliminary data.</text>
</comment>
<keyword evidence="1 7" id="KW-0699">rRNA-binding</keyword>
<dbReference type="HAMAP" id="MF_00092">
    <property type="entry name" value="MutS2"/>
    <property type="match status" value="1"/>
</dbReference>
<protein>
    <recommendedName>
        <fullName evidence="7">Endonuclease MutS2</fullName>
        <ecNumber evidence="7">3.1.-.-</ecNumber>
    </recommendedName>
    <alternativeName>
        <fullName evidence="7">Ribosome-associated protein quality control-upstream factor</fullName>
        <shortName evidence="7">RQC-upstream factor</shortName>
        <shortName evidence="7">RqcU</shortName>
        <ecNumber evidence="7">3.6.4.-</ecNumber>
    </alternativeName>
</protein>
<sequence>MLYPKEIEQKIGFDKIRDFLKERCLSDLGISIVNKIGYSTEIDQVEKLLFQTSEFLSILTSDEPFPTNYFYDVSSSLKGIRAEGTFLTEDEFLRVNNSLKTIVACIRFFRKREESYPYLSSMNGLVKFDESIIDAISQKIDDGGFVKDSASEGLAEVRRSLKGKHAQVRRALDSIYKNAVKDGYVPEGASLTVRDGRMVIPITAEYKRRIKGFVHDESATGQTVYLEPSEVLEGNNEIRELENAEKREVIKVLTRLTDRLRVDLQNIKRGYHYLSLIDFIRAKAKLAYDMQAVRPEIINKPFFDWREARHPILLMAYQASGRKVEPLSIVISEDQHFIVISGPNAGGKSVCLKTVALTQYMLQCGLLVPVREDSKAGIYQDIFIDIGDEQSIENDLSTYSSHLSNMKYFLQHADDTSLCLIDEFGTGTDPHYGGAIAEGILDELVGKRAKGVITTHYSNIKHYAENKETVVNGAMKYDLENLEPLYQLEIGKPGSSFSLEIARKIGLANTVTKYAREVIGRKGVDVDDLILKLEKQTQEIQRREQEAFDLDKEVKSLKRKYDKLYQELEDNKRDIINKAKRDAASLLATTNKEIEKTIRHIKENKAEKKETIKMRNRLANLKEQVDVKPTVSKPKIEVVPGEIGVGDTVRFIDNQVTGEVIDVRGKDVEVKVGDLKTVVKKKRLEKISKTKAREITRSYGKPGSGMNLNQKVADFTGTLDVRGKRGEEVLGMVDKFIDDAMIANSSEVKILHGKGNGILKDLIRNHLKGSNIIESIQDEHVERGGAGISIVILK</sequence>
<dbReference type="PANTHER" id="PTHR48466">
    <property type="entry name" value="OS10G0509000 PROTEIN-RELATED"/>
    <property type="match status" value="1"/>
</dbReference>
<dbReference type="EC" id="3.1.-.-" evidence="7"/>
<dbReference type="GO" id="GO:0016887">
    <property type="term" value="F:ATP hydrolysis activity"/>
    <property type="evidence" value="ECO:0007669"/>
    <property type="project" value="InterPro"/>
</dbReference>
<dbReference type="Gene3D" id="3.40.50.300">
    <property type="entry name" value="P-loop containing nucleotide triphosphate hydrolases"/>
    <property type="match status" value="1"/>
</dbReference>
<dbReference type="NCBIfam" id="TIGR01069">
    <property type="entry name" value="mutS2"/>
    <property type="match status" value="1"/>
</dbReference>
<comment type="function">
    <text evidence="7">Endonuclease that is involved in the suppression of homologous recombination and thus may have a key role in the control of bacterial genetic diversity.</text>
</comment>
<keyword evidence="4 7" id="KW-0067">ATP-binding</keyword>
<keyword evidence="3 7" id="KW-0378">Hydrolase</keyword>
<dbReference type="Pfam" id="PF00488">
    <property type="entry name" value="MutS_V"/>
    <property type="match status" value="1"/>
</dbReference>
<keyword evidence="7" id="KW-0540">Nuclease</keyword>
<dbReference type="GO" id="GO:0005524">
    <property type="term" value="F:ATP binding"/>
    <property type="evidence" value="ECO:0007669"/>
    <property type="project" value="UniProtKB-UniRule"/>
</dbReference>
<dbReference type="InterPro" id="IPR002625">
    <property type="entry name" value="Smr_dom"/>
</dbReference>
<dbReference type="EC" id="3.6.4.-" evidence="7"/>
<dbReference type="InterPro" id="IPR045076">
    <property type="entry name" value="MutS"/>
</dbReference>
<feature type="coiled-coil region" evidence="8">
    <location>
        <begin position="526"/>
        <end position="624"/>
    </location>
</feature>
<dbReference type="Proteomes" id="UP000659388">
    <property type="component" value="Unassembled WGS sequence"/>
</dbReference>
<evidence type="ECO:0000313" key="11">
    <source>
        <dbReference type="Proteomes" id="UP000659388"/>
    </source>
</evidence>
<keyword evidence="2 7" id="KW-0547">Nucleotide-binding</keyword>
<evidence type="ECO:0000256" key="7">
    <source>
        <dbReference type="HAMAP-Rule" id="MF_00092"/>
    </source>
</evidence>
<organism evidence="10 11">
    <name type="scientific">Fulvivirga sediminis</name>
    <dbReference type="NCBI Taxonomy" id="2803949"/>
    <lineage>
        <taxon>Bacteria</taxon>
        <taxon>Pseudomonadati</taxon>
        <taxon>Bacteroidota</taxon>
        <taxon>Cytophagia</taxon>
        <taxon>Cytophagales</taxon>
        <taxon>Fulvivirgaceae</taxon>
        <taxon>Fulvivirga</taxon>
    </lineage>
</organism>
<dbReference type="PIRSF" id="PIRSF005814">
    <property type="entry name" value="MutS_YshD"/>
    <property type="match status" value="1"/>
</dbReference>
<dbReference type="Pfam" id="PF01713">
    <property type="entry name" value="Smr"/>
    <property type="match status" value="1"/>
</dbReference>
<dbReference type="PROSITE" id="PS50828">
    <property type="entry name" value="SMR"/>
    <property type="match status" value="1"/>
</dbReference>
<gene>
    <name evidence="7" type="primary">mutS2</name>
    <name evidence="7" type="synonym">rqcU</name>
    <name evidence="10" type="ORF">JL102_08630</name>
</gene>
<dbReference type="InterPro" id="IPR000432">
    <property type="entry name" value="DNA_mismatch_repair_MutS_C"/>
</dbReference>
<dbReference type="GO" id="GO:0019843">
    <property type="term" value="F:rRNA binding"/>
    <property type="evidence" value="ECO:0007669"/>
    <property type="project" value="UniProtKB-UniRule"/>
</dbReference>
<dbReference type="InterPro" id="IPR036063">
    <property type="entry name" value="Smr_dom_sf"/>
</dbReference>
<dbReference type="InterPro" id="IPR007696">
    <property type="entry name" value="DNA_mismatch_repair_MutS_core"/>
</dbReference>
<dbReference type="SUPFAM" id="SSF52540">
    <property type="entry name" value="P-loop containing nucleoside triphosphate hydrolases"/>
    <property type="match status" value="1"/>
</dbReference>
<reference evidence="10" key="1">
    <citation type="submission" date="2021-01" db="EMBL/GenBank/DDBJ databases">
        <title>Fulvivirga kasyanovii gen. nov., sp nov., a novel member of the phylum Bacteroidetes isolated from seawater in a mussel farm.</title>
        <authorList>
            <person name="Zhao L.-H."/>
            <person name="Wang Z.-J."/>
        </authorList>
    </citation>
    <scope>NUCLEOTIDE SEQUENCE</scope>
    <source>
        <strain evidence="10">2943</strain>
    </source>
</reference>
<keyword evidence="5 7" id="KW-0694">RNA-binding</keyword>
<comment type="function">
    <text evidence="7">Acts as a ribosome collision sensor, splitting the ribosome into its 2 subunits. Detects stalled/collided 70S ribosomes which it binds and splits by an ATP-hydrolysis driven conformational change. Acts upstream of the ribosome quality control system (RQC), a ribosome-associated complex that mediates the extraction of incompletely synthesized nascent chains from stalled ribosomes and their subsequent degradation. Probably generates substrates for RQC.</text>
</comment>
<dbReference type="Gene3D" id="3.30.1370.110">
    <property type="match status" value="1"/>
</dbReference>
<keyword evidence="6 7" id="KW-0238">DNA-binding</keyword>
<dbReference type="InterPro" id="IPR027417">
    <property type="entry name" value="P-loop_NTPase"/>
</dbReference>
<dbReference type="GO" id="GO:0043023">
    <property type="term" value="F:ribosomal large subunit binding"/>
    <property type="evidence" value="ECO:0007669"/>
    <property type="project" value="UniProtKB-UniRule"/>
</dbReference>
<dbReference type="EMBL" id="JAESIY010000004">
    <property type="protein sequence ID" value="MBL3656193.1"/>
    <property type="molecule type" value="Genomic_DNA"/>
</dbReference>
<keyword evidence="7" id="KW-0255">Endonuclease</keyword>
<dbReference type="InterPro" id="IPR036187">
    <property type="entry name" value="DNA_mismatch_repair_MutS_sf"/>
</dbReference>
<name>A0A937F908_9BACT</name>
<comment type="subunit">
    <text evidence="7">Homodimer. Binds to stalled ribosomes, contacting rRNA.</text>
</comment>
<evidence type="ECO:0000256" key="8">
    <source>
        <dbReference type="SAM" id="Coils"/>
    </source>
</evidence>
<dbReference type="GO" id="GO:0140664">
    <property type="term" value="F:ATP-dependent DNA damage sensor activity"/>
    <property type="evidence" value="ECO:0007669"/>
    <property type="project" value="InterPro"/>
</dbReference>
<keyword evidence="8" id="KW-0175">Coiled coil</keyword>
<dbReference type="GO" id="GO:0006298">
    <property type="term" value="P:mismatch repair"/>
    <property type="evidence" value="ECO:0007669"/>
    <property type="project" value="InterPro"/>
</dbReference>
<dbReference type="AlphaFoldDB" id="A0A937F908"/>